<feature type="compositionally biased region" description="Low complexity" evidence="1">
    <location>
        <begin position="124"/>
        <end position="196"/>
    </location>
</feature>
<organism evidence="2 3">
    <name type="scientific">Trametes coccinea (strain BRFM310)</name>
    <name type="common">Pycnoporus coccineus</name>
    <dbReference type="NCBI Taxonomy" id="1353009"/>
    <lineage>
        <taxon>Eukaryota</taxon>
        <taxon>Fungi</taxon>
        <taxon>Dikarya</taxon>
        <taxon>Basidiomycota</taxon>
        <taxon>Agaricomycotina</taxon>
        <taxon>Agaricomycetes</taxon>
        <taxon>Polyporales</taxon>
        <taxon>Polyporaceae</taxon>
        <taxon>Trametes</taxon>
    </lineage>
</organism>
<protein>
    <recommendedName>
        <fullName evidence="4">Rpr2-domain-containing protein</fullName>
    </recommendedName>
</protein>
<evidence type="ECO:0000313" key="2">
    <source>
        <dbReference type="EMBL" id="OSD04234.1"/>
    </source>
</evidence>
<evidence type="ECO:0000256" key="1">
    <source>
        <dbReference type="SAM" id="MobiDB-lite"/>
    </source>
</evidence>
<proteinExistence type="predicted"/>
<gene>
    <name evidence="2" type="ORF">PYCCODRAFT_1466204</name>
</gene>
<reference evidence="2 3" key="1">
    <citation type="journal article" date="2015" name="Biotechnol. Biofuels">
        <title>Enhanced degradation of softwood versus hardwood by the white-rot fungus Pycnoporus coccineus.</title>
        <authorList>
            <person name="Couturier M."/>
            <person name="Navarro D."/>
            <person name="Chevret D."/>
            <person name="Henrissat B."/>
            <person name="Piumi F."/>
            <person name="Ruiz-Duenas F.J."/>
            <person name="Martinez A.T."/>
            <person name="Grigoriev I.V."/>
            <person name="Riley R."/>
            <person name="Lipzen A."/>
            <person name="Berrin J.G."/>
            <person name="Master E.R."/>
            <person name="Rosso M.N."/>
        </authorList>
    </citation>
    <scope>NUCLEOTIDE SEQUENCE [LARGE SCALE GENOMIC DNA]</scope>
    <source>
        <strain evidence="2 3">BRFM310</strain>
    </source>
</reference>
<dbReference type="OrthoDB" id="2685617at2759"/>
<feature type="region of interest" description="Disordered" evidence="1">
    <location>
        <begin position="106"/>
        <end position="257"/>
    </location>
</feature>
<dbReference type="EMBL" id="KZ084097">
    <property type="protein sequence ID" value="OSD04234.1"/>
    <property type="molecule type" value="Genomic_DNA"/>
</dbReference>
<evidence type="ECO:0008006" key="4">
    <source>
        <dbReference type="Google" id="ProtNLM"/>
    </source>
</evidence>
<name>A0A1Y2IUD3_TRAC3</name>
<feature type="compositionally biased region" description="Basic and acidic residues" evidence="1">
    <location>
        <begin position="230"/>
        <end position="243"/>
    </location>
</feature>
<dbReference type="Proteomes" id="UP000193067">
    <property type="component" value="Unassembled WGS sequence"/>
</dbReference>
<accession>A0A1Y2IUD3</accession>
<feature type="compositionally biased region" description="Polar residues" evidence="1">
    <location>
        <begin position="202"/>
        <end position="211"/>
    </location>
</feature>
<dbReference type="AlphaFoldDB" id="A0A1Y2IUD3"/>
<keyword evidence="3" id="KW-1185">Reference proteome</keyword>
<sequence>MQGTLNAATAKFQLALPVVLSPVSPHLAALHATRARILYPTDNTLAGTHCTRCGTPFLTAGGGSIRSIRKKRRKNNRPGSNNVALVRVLRRSCRACGFDDDVPIDPATAPAFPKVRDRARRKSSAAPPAARAQGAASVKPAAVPAPAQHAPVSQPLASRSAQSPATPASSRSSSITPSSSRPSPAPVSAPASAGSSMKPAQAVTSQQQQIASHAKSRPKKKAGLQSLLARNREKQEAEKKRAENQGQGGLSAFLQGL</sequence>
<evidence type="ECO:0000313" key="3">
    <source>
        <dbReference type="Proteomes" id="UP000193067"/>
    </source>
</evidence>